<accession>A0ABQ9ICS2</accession>
<proteinExistence type="predicted"/>
<name>A0ABQ9ICS2_9NEOP</name>
<keyword evidence="2" id="KW-1185">Reference proteome</keyword>
<sequence length="83" mass="9693">MSSHPNDLAPLIPDHFLAMNQLVALIQYIHQDFWKQWHIDISKYYVSKRSGPIQQHSLKLVSLLFRNLDDVLVSVFSEILMCV</sequence>
<protein>
    <submittedName>
        <fullName evidence="1">Uncharacterized protein</fullName>
    </submittedName>
</protein>
<comment type="caution">
    <text evidence="1">The sequence shown here is derived from an EMBL/GenBank/DDBJ whole genome shotgun (WGS) entry which is preliminary data.</text>
</comment>
<organism evidence="1 2">
    <name type="scientific">Dryococelus australis</name>
    <dbReference type="NCBI Taxonomy" id="614101"/>
    <lineage>
        <taxon>Eukaryota</taxon>
        <taxon>Metazoa</taxon>
        <taxon>Ecdysozoa</taxon>
        <taxon>Arthropoda</taxon>
        <taxon>Hexapoda</taxon>
        <taxon>Insecta</taxon>
        <taxon>Pterygota</taxon>
        <taxon>Neoptera</taxon>
        <taxon>Polyneoptera</taxon>
        <taxon>Phasmatodea</taxon>
        <taxon>Verophasmatodea</taxon>
        <taxon>Anareolatae</taxon>
        <taxon>Phasmatidae</taxon>
        <taxon>Eurycanthinae</taxon>
        <taxon>Dryococelus</taxon>
    </lineage>
</organism>
<evidence type="ECO:0000313" key="1">
    <source>
        <dbReference type="EMBL" id="KAJ8894277.1"/>
    </source>
</evidence>
<evidence type="ECO:0000313" key="2">
    <source>
        <dbReference type="Proteomes" id="UP001159363"/>
    </source>
</evidence>
<gene>
    <name evidence="1" type="ORF">PR048_006890</name>
</gene>
<dbReference type="EMBL" id="JARBHB010000002">
    <property type="protein sequence ID" value="KAJ8894277.1"/>
    <property type="molecule type" value="Genomic_DNA"/>
</dbReference>
<reference evidence="1 2" key="1">
    <citation type="submission" date="2023-02" db="EMBL/GenBank/DDBJ databases">
        <title>LHISI_Scaffold_Assembly.</title>
        <authorList>
            <person name="Stuart O.P."/>
            <person name="Cleave R."/>
            <person name="Magrath M.J.L."/>
            <person name="Mikheyev A.S."/>
        </authorList>
    </citation>
    <scope>NUCLEOTIDE SEQUENCE [LARGE SCALE GENOMIC DNA]</scope>
    <source>
        <strain evidence="1">Daus_M_001</strain>
        <tissue evidence="1">Leg muscle</tissue>
    </source>
</reference>
<dbReference type="Proteomes" id="UP001159363">
    <property type="component" value="Chromosome 2"/>
</dbReference>